<gene>
    <name evidence="7" type="ORF">QR721_06840</name>
</gene>
<dbReference type="Proteomes" id="UP001180087">
    <property type="component" value="Chromosome"/>
</dbReference>
<evidence type="ECO:0000256" key="2">
    <source>
        <dbReference type="ARBA" id="ARBA00023002"/>
    </source>
</evidence>
<dbReference type="InterPro" id="IPR016160">
    <property type="entry name" value="Ald_DH_CS_CYS"/>
</dbReference>
<dbReference type="EMBL" id="CP129113">
    <property type="protein sequence ID" value="WLV25909.1"/>
    <property type="molecule type" value="Genomic_DNA"/>
</dbReference>
<keyword evidence="2 3" id="KW-0560">Oxidoreductase</keyword>
<dbReference type="CDD" id="cd07087">
    <property type="entry name" value="ALDH_F3-13-14_CALDH-like"/>
    <property type="match status" value="1"/>
</dbReference>
<dbReference type="SUPFAM" id="SSF53720">
    <property type="entry name" value="ALDH-like"/>
    <property type="match status" value="1"/>
</dbReference>
<comment type="similarity">
    <text evidence="1 3 5">Belongs to the aldehyde dehydrogenase family.</text>
</comment>
<dbReference type="Pfam" id="PF00171">
    <property type="entry name" value="Aldedh"/>
    <property type="match status" value="1"/>
</dbReference>
<dbReference type="RefSeq" id="WP_348029699.1">
    <property type="nucleotide sequence ID" value="NZ_CP129113.1"/>
</dbReference>
<feature type="domain" description="Aldehyde dehydrogenase" evidence="6">
    <location>
        <begin position="15"/>
        <end position="425"/>
    </location>
</feature>
<dbReference type="PANTHER" id="PTHR43570:SF16">
    <property type="entry name" value="ALDEHYDE DEHYDROGENASE TYPE III, ISOFORM Q"/>
    <property type="match status" value="1"/>
</dbReference>
<dbReference type="InterPro" id="IPR016162">
    <property type="entry name" value="Ald_DH_N"/>
</dbReference>
<protein>
    <recommendedName>
        <fullName evidence="3">Aldehyde dehydrogenase</fullName>
    </recommendedName>
</protein>
<name>A0ABY9KZ42_9BACI</name>
<evidence type="ECO:0000256" key="5">
    <source>
        <dbReference type="RuleBase" id="RU003345"/>
    </source>
</evidence>
<dbReference type="PROSITE" id="PS00070">
    <property type="entry name" value="ALDEHYDE_DEHYDR_CYS"/>
    <property type="match status" value="1"/>
</dbReference>
<feature type="active site" evidence="4">
    <location>
        <position position="211"/>
    </location>
</feature>
<dbReference type="InterPro" id="IPR016161">
    <property type="entry name" value="Ald_DH/histidinol_DH"/>
</dbReference>
<dbReference type="PROSITE" id="PS00687">
    <property type="entry name" value="ALDEHYDE_DEHYDR_GLU"/>
    <property type="match status" value="1"/>
</dbReference>
<dbReference type="InterPro" id="IPR012394">
    <property type="entry name" value="Aldehyde_DH_NAD(P)"/>
</dbReference>
<evidence type="ECO:0000313" key="7">
    <source>
        <dbReference type="EMBL" id="WLV25909.1"/>
    </source>
</evidence>
<dbReference type="InterPro" id="IPR016163">
    <property type="entry name" value="Ald_DH_C"/>
</dbReference>
<keyword evidence="8" id="KW-1185">Reference proteome</keyword>
<accession>A0ABY9KZ42</accession>
<evidence type="ECO:0000259" key="6">
    <source>
        <dbReference type="Pfam" id="PF00171"/>
    </source>
</evidence>
<evidence type="ECO:0000256" key="3">
    <source>
        <dbReference type="PIRNR" id="PIRNR036492"/>
    </source>
</evidence>
<dbReference type="Gene3D" id="3.40.309.10">
    <property type="entry name" value="Aldehyde Dehydrogenase, Chain A, domain 2"/>
    <property type="match status" value="1"/>
</dbReference>
<dbReference type="InterPro" id="IPR015590">
    <property type="entry name" value="Aldehyde_DH_dom"/>
</dbReference>
<evidence type="ECO:0000313" key="8">
    <source>
        <dbReference type="Proteomes" id="UP001180087"/>
    </source>
</evidence>
<dbReference type="InterPro" id="IPR029510">
    <property type="entry name" value="Ald_DH_CS_GLU"/>
</dbReference>
<evidence type="ECO:0000256" key="1">
    <source>
        <dbReference type="ARBA" id="ARBA00009986"/>
    </source>
</evidence>
<organism evidence="7 8">
    <name type="scientific">Aciduricibacillus chroicocephali</name>
    <dbReference type="NCBI Taxonomy" id="3054939"/>
    <lineage>
        <taxon>Bacteria</taxon>
        <taxon>Bacillati</taxon>
        <taxon>Bacillota</taxon>
        <taxon>Bacilli</taxon>
        <taxon>Bacillales</taxon>
        <taxon>Bacillaceae</taxon>
        <taxon>Aciduricibacillus</taxon>
    </lineage>
</organism>
<dbReference type="Gene3D" id="3.40.605.10">
    <property type="entry name" value="Aldehyde Dehydrogenase, Chain A, domain 1"/>
    <property type="match status" value="1"/>
</dbReference>
<proteinExistence type="inferred from homology"/>
<dbReference type="PANTHER" id="PTHR43570">
    <property type="entry name" value="ALDEHYDE DEHYDROGENASE"/>
    <property type="match status" value="1"/>
</dbReference>
<evidence type="ECO:0000256" key="4">
    <source>
        <dbReference type="PROSITE-ProRule" id="PRU10007"/>
    </source>
</evidence>
<dbReference type="PIRSF" id="PIRSF036492">
    <property type="entry name" value="ALDH"/>
    <property type="match status" value="1"/>
</dbReference>
<reference evidence="7" key="1">
    <citation type="submission" date="2023-06" db="EMBL/GenBank/DDBJ databases">
        <title>A Treasure from Seagulls: Isolation and Description of Aciduricobacillus qingdaonensis gen. nov., sp. nov., a Rare Obligately Uric Acid-utilizing Member in the Family Bacillaceae.</title>
        <authorList>
            <person name="Liu W."/>
            <person name="Wang B."/>
        </authorList>
    </citation>
    <scope>NUCLEOTIDE SEQUENCE</scope>
    <source>
        <strain evidence="7">44XB</strain>
    </source>
</reference>
<sequence length="460" mass="52429">MLNDWTKIQLMQKEAVKEDPKKSITQGKEQLSIMRRMLTVHQDEWLAALRQDLGKCQFEGYATELAVLLNEIDYLEKKMDSFLRTRKSSRWKFNSITNKTIVRRPYGSVLVISPWNYPLQLSLMPVIGAITCGNRCFLKPSEHAPATAALLGRLVPEYFSEDWIVVVNGDASVSKALLELDWDFIFFTGSETVGRSVYMEAAKYQTPVVLELGGKNPCIIDQSGFTDDAIWKIVWGKFLNAGQTCVAPDTLFVNEAIYPDVLKKIKDTIELFYGGNPIESSDYGRIIHENHLNRLNEYLKDGEVYFGGGIDIGERYFSPTVLTKIRKDTPVLRDEIFGPILPVVPYGNLNKLLDELRDFDPLAAYIFSRDKDTIEEVSKRTKTRAIGVNEVILHVADPRIAFGGIGSSGLGSYHGKASIETFTYEQLIYESHDFFRLNQQFPPYDPKHFSLLQKLRRWLI</sequence>